<gene>
    <name evidence="2" type="ORF">CNEO2_1100006</name>
    <name evidence="1" type="ORF">CNEO_44086</name>
</gene>
<reference evidence="2" key="2">
    <citation type="submission" date="2022-10" db="EMBL/GenBank/DDBJ databases">
        <authorList>
            <person name="Aires J."/>
            <person name="Mesa V."/>
        </authorList>
    </citation>
    <scope>NUCLEOTIDE SEQUENCE</scope>
    <source>
        <strain evidence="2">Clostridium neonatale JD116</strain>
    </source>
</reference>
<proteinExistence type="predicted"/>
<protein>
    <submittedName>
        <fullName evidence="1">Uncharacterized protein</fullName>
    </submittedName>
</protein>
<evidence type="ECO:0000313" key="1">
    <source>
        <dbReference type="EMBL" id="CAG9709237.1"/>
    </source>
</evidence>
<comment type="caution">
    <text evidence="1">The sequence shown here is derived from an EMBL/GenBank/DDBJ whole genome shotgun (WGS) entry which is preliminary data.</text>
</comment>
<evidence type="ECO:0000313" key="2">
    <source>
        <dbReference type="EMBL" id="CAI3539771.1"/>
    </source>
</evidence>
<dbReference type="Proteomes" id="UP001189143">
    <property type="component" value="Unassembled WGS sequence"/>
</dbReference>
<dbReference type="EMBL" id="CAKJVE010000004">
    <property type="protein sequence ID" value="CAG9709237.1"/>
    <property type="molecule type" value="Genomic_DNA"/>
</dbReference>
<organism evidence="1 3">
    <name type="scientific">Clostridium neonatale</name>
    <dbReference type="NCBI Taxonomy" id="137838"/>
    <lineage>
        <taxon>Bacteria</taxon>
        <taxon>Bacillati</taxon>
        <taxon>Bacillota</taxon>
        <taxon>Clostridia</taxon>
        <taxon>Eubacteriales</taxon>
        <taxon>Clostridiaceae</taxon>
        <taxon>Clostridium</taxon>
    </lineage>
</organism>
<dbReference type="AlphaFoldDB" id="A0AA86K1X8"/>
<dbReference type="EMBL" id="CAMTCP010000012">
    <property type="protein sequence ID" value="CAI3539771.1"/>
    <property type="molecule type" value="Genomic_DNA"/>
</dbReference>
<name>A0AA86K1X8_9CLOT</name>
<evidence type="ECO:0000313" key="3">
    <source>
        <dbReference type="Proteomes" id="UP000789738"/>
    </source>
</evidence>
<reference evidence="1" key="1">
    <citation type="submission" date="2021-10" db="EMBL/GenBank/DDBJ databases">
        <authorList>
            <person name="Mesa V."/>
        </authorList>
    </citation>
    <scope>NUCLEOTIDE SEQUENCE</scope>
    <source>
        <strain evidence="1">CC3_PB</strain>
    </source>
</reference>
<dbReference type="Proteomes" id="UP000789738">
    <property type="component" value="Unassembled WGS sequence"/>
</dbReference>
<sequence>MEDLSSSKPLRFISWEGRTLRKIPKSGDLPWKELLLLSVGRIIAT</sequence>
<accession>A0AA86K1X8</accession>